<evidence type="ECO:0000256" key="3">
    <source>
        <dbReference type="PROSITE-ProRule" id="PRU00708"/>
    </source>
</evidence>
<feature type="repeat" description="PPR" evidence="3">
    <location>
        <begin position="218"/>
        <end position="252"/>
    </location>
</feature>
<keyword evidence="2" id="KW-0677">Repeat</keyword>
<feature type="repeat" description="PPR" evidence="3">
    <location>
        <begin position="415"/>
        <end position="449"/>
    </location>
</feature>
<protein>
    <submittedName>
        <fullName evidence="4">Pentatricopeptide repeat-containing protein, mitochondrial</fullName>
    </submittedName>
</protein>
<dbReference type="NCBIfam" id="TIGR00756">
    <property type="entry name" value="PPR"/>
    <property type="match status" value="8"/>
</dbReference>
<comment type="caution">
    <text evidence="4">The sequence shown here is derived from an EMBL/GenBank/DDBJ whole genome shotgun (WGS) entry which is preliminary data.</text>
</comment>
<feature type="repeat" description="PPR" evidence="3">
    <location>
        <begin position="485"/>
        <end position="519"/>
    </location>
</feature>
<comment type="similarity">
    <text evidence="1">Belongs to the PPR family. P subfamily.</text>
</comment>
<evidence type="ECO:0000256" key="2">
    <source>
        <dbReference type="ARBA" id="ARBA00022737"/>
    </source>
</evidence>
<gene>
    <name evidence="4" type="ORF">Sangu_2767300</name>
</gene>
<sequence>MSQKATACTIALFCRGIVPKFSGNLSAFVLPLFSSGFHGVPPSPFSSKPKVDFSSINDVDDAVCLFHDMVRMQPQPYVFQFNKLLTVVVKMKHYSVALYLFDKMRQLGAPVNEITMSIAVNCYCLLNRVDFGFAILGTFFKRGWEPDATTFNTLIKGLFLVGEIAEAEKLFKKLLSEKLCEPDEIMYLIVLNGLSKAGHTLAARDLLGFFENMSCKPNVYAYNTVIDGLCKDKMTDDALYLLSRMIERGISPNIVTYNSMIQGLCIVGRWKNVKDLFNEMLGSKISPDVWTFNILVDAFCKEGMVEEAENVLEIMMQRNICLDIITYDALIDGYCLRGQMGLQHDTVNYNTMIHGLFTKGRFADGWKLFNDMQARSVMPDLQTYTILLDGLCRTQQIAQAFSFLCMIEDTGVNPNIIAYAIVIDGLCKGGKLEIARDLFNQLPSKGLRPDTQTYSIIIGSLCREGLTEDAKVLLSEMEKSGCAPNSATYDVMIQGFLKRNELQNAMPLMEEMYKRGFLVDSSTASMLLDQLQGKGKDDILLELIKKVVPKDKDLFGKI</sequence>
<reference evidence="4" key="1">
    <citation type="submission" date="2020-06" db="EMBL/GenBank/DDBJ databases">
        <authorList>
            <person name="Li T."/>
            <person name="Hu X."/>
            <person name="Zhang T."/>
            <person name="Song X."/>
            <person name="Zhang H."/>
            <person name="Dai N."/>
            <person name="Sheng W."/>
            <person name="Hou X."/>
            <person name="Wei L."/>
        </authorList>
    </citation>
    <scope>NUCLEOTIDE SEQUENCE</scope>
    <source>
        <strain evidence="4">G01</strain>
        <tissue evidence="4">Leaf</tissue>
    </source>
</reference>
<feature type="repeat" description="PPR" evidence="3">
    <location>
        <begin position="288"/>
        <end position="322"/>
    </location>
</feature>
<proteinExistence type="inferred from homology"/>
<feature type="repeat" description="PPR" evidence="3">
    <location>
        <begin position="253"/>
        <end position="287"/>
    </location>
</feature>
<reference evidence="4" key="2">
    <citation type="journal article" date="2024" name="Plant">
        <title>Genomic evolution and insights into agronomic trait innovations of Sesamum species.</title>
        <authorList>
            <person name="Miao H."/>
            <person name="Wang L."/>
            <person name="Qu L."/>
            <person name="Liu H."/>
            <person name="Sun Y."/>
            <person name="Le M."/>
            <person name="Wang Q."/>
            <person name="Wei S."/>
            <person name="Zheng Y."/>
            <person name="Lin W."/>
            <person name="Duan Y."/>
            <person name="Cao H."/>
            <person name="Xiong S."/>
            <person name="Wang X."/>
            <person name="Wei L."/>
            <person name="Li C."/>
            <person name="Ma Q."/>
            <person name="Ju M."/>
            <person name="Zhao R."/>
            <person name="Li G."/>
            <person name="Mu C."/>
            <person name="Tian Q."/>
            <person name="Mei H."/>
            <person name="Zhang T."/>
            <person name="Gao T."/>
            <person name="Zhang H."/>
        </authorList>
    </citation>
    <scope>NUCLEOTIDE SEQUENCE</scope>
    <source>
        <strain evidence="4">G01</strain>
    </source>
</reference>
<feature type="repeat" description="PPR" evidence="3">
    <location>
        <begin position="147"/>
        <end position="182"/>
    </location>
</feature>
<dbReference type="InterPro" id="IPR002885">
    <property type="entry name" value="PPR_rpt"/>
</dbReference>
<dbReference type="EMBL" id="JACGWK010001578">
    <property type="protein sequence ID" value="KAL0285688.1"/>
    <property type="molecule type" value="Genomic_DNA"/>
</dbReference>
<name>A0AAW2IV15_9LAMI</name>
<dbReference type="AlphaFoldDB" id="A0AAW2IV15"/>
<organism evidence="4">
    <name type="scientific">Sesamum angustifolium</name>
    <dbReference type="NCBI Taxonomy" id="2727405"/>
    <lineage>
        <taxon>Eukaryota</taxon>
        <taxon>Viridiplantae</taxon>
        <taxon>Streptophyta</taxon>
        <taxon>Embryophyta</taxon>
        <taxon>Tracheophyta</taxon>
        <taxon>Spermatophyta</taxon>
        <taxon>Magnoliopsida</taxon>
        <taxon>eudicotyledons</taxon>
        <taxon>Gunneridae</taxon>
        <taxon>Pentapetalae</taxon>
        <taxon>asterids</taxon>
        <taxon>lamiids</taxon>
        <taxon>Lamiales</taxon>
        <taxon>Pedaliaceae</taxon>
        <taxon>Sesamum</taxon>
    </lineage>
</organism>
<feature type="repeat" description="PPR" evidence="3">
    <location>
        <begin position="380"/>
        <end position="414"/>
    </location>
</feature>
<dbReference type="Pfam" id="PF13041">
    <property type="entry name" value="PPR_2"/>
    <property type="match status" value="6"/>
</dbReference>
<dbReference type="InterPro" id="IPR011990">
    <property type="entry name" value="TPR-like_helical_dom_sf"/>
</dbReference>
<dbReference type="PANTHER" id="PTHR47941">
    <property type="entry name" value="PENTATRICOPEPTIDE REPEAT-CONTAINING PROTEIN 3, MITOCHONDRIAL"/>
    <property type="match status" value="1"/>
</dbReference>
<dbReference type="Gene3D" id="1.25.40.10">
    <property type="entry name" value="Tetratricopeptide repeat domain"/>
    <property type="match status" value="5"/>
</dbReference>
<dbReference type="Pfam" id="PF13812">
    <property type="entry name" value="PPR_3"/>
    <property type="match status" value="1"/>
</dbReference>
<feature type="repeat" description="PPR" evidence="3">
    <location>
        <begin position="345"/>
        <end position="379"/>
    </location>
</feature>
<feature type="repeat" description="PPR" evidence="3">
    <location>
        <begin position="450"/>
        <end position="484"/>
    </location>
</feature>
<evidence type="ECO:0000313" key="4">
    <source>
        <dbReference type="EMBL" id="KAL0285688.1"/>
    </source>
</evidence>
<dbReference type="PROSITE" id="PS51375">
    <property type="entry name" value="PPR"/>
    <property type="match status" value="9"/>
</dbReference>
<evidence type="ECO:0000256" key="1">
    <source>
        <dbReference type="ARBA" id="ARBA00007626"/>
    </source>
</evidence>
<accession>A0AAW2IV15</accession>